<dbReference type="InterPro" id="IPR031321">
    <property type="entry name" value="UCP012641"/>
</dbReference>
<dbReference type="Pfam" id="PF10005">
    <property type="entry name" value="Zn_ribbon_DZR_6"/>
    <property type="match status" value="1"/>
</dbReference>
<dbReference type="InterPro" id="IPR024079">
    <property type="entry name" value="MetalloPept_cat_dom_sf"/>
</dbReference>
<dbReference type="Gene3D" id="3.40.390.10">
    <property type="entry name" value="Collagenase (Catalytic Domain)"/>
    <property type="match status" value="1"/>
</dbReference>
<evidence type="ECO:0000313" key="3">
    <source>
        <dbReference type="Proteomes" id="UP001431656"/>
    </source>
</evidence>
<sequence length="368" mass="41419">MPGMKLLICPTPDCSGLLYLEDLRCDTCGAEVAYHTLSETMVAVTGPDIEVANRLWHPCVNRDRDCNWLAADDSSTDQCFSCRLTRVRPNDNDPDALERLAEAEKSKRRVLVQLNSLGLPIDPYFESDGGLGFDLLSSEYEKVTIGQANGIVTIDLAETLDAHRERLRVALGEPYRTMLGHFRHEIGHYYEWVLVEQTDKIEQCRQIFGDERASYTDAIDQHYSNGAPPNWRDSYISEYATMHPWEDFAECFAHYLHITDTLDTAASAGMELVPGRSVVPALPLAVGPRDSYGADDFDALMDDWHWISLFFNRVNRSMGKADLYPFSISDPVVDKLRFIHGVLTDLPRTRVSELDGFGRSIDSQDTAG</sequence>
<dbReference type="Pfam" id="PF15887">
    <property type="entry name" value="Peptidase_Mx"/>
    <property type="match status" value="1"/>
</dbReference>
<reference evidence="2" key="1">
    <citation type="journal article" date="2024" name="Int. J. Syst. Evol. Microbiol.">
        <title>Brooklawnia propionicigenes sp. nov., a facultatively anaerobic, propionate-producing bacterium isolated from a methanogenic reactor treating waste from cattle farms.</title>
        <authorList>
            <person name="Akita Y."/>
            <person name="Ueki A."/>
            <person name="Tonouchi A."/>
            <person name="Sugawara Y."/>
            <person name="Honma S."/>
            <person name="Kaku N."/>
            <person name="Ueki K."/>
        </authorList>
    </citation>
    <scope>NUCLEOTIDE SEQUENCE</scope>
    <source>
        <strain evidence="2">SH051</strain>
    </source>
</reference>
<organism evidence="2 3">
    <name type="scientific">Brooklawnia propionicigenes</name>
    <dbReference type="NCBI Taxonomy" id="3041175"/>
    <lineage>
        <taxon>Bacteria</taxon>
        <taxon>Bacillati</taxon>
        <taxon>Actinomycetota</taxon>
        <taxon>Actinomycetes</taxon>
        <taxon>Propionibacteriales</taxon>
        <taxon>Propionibacteriaceae</taxon>
        <taxon>Brooklawnia</taxon>
    </lineage>
</organism>
<evidence type="ECO:0000259" key="1">
    <source>
        <dbReference type="Pfam" id="PF10005"/>
    </source>
</evidence>
<name>A0AAN0K5S2_9ACTN</name>
<dbReference type="SUPFAM" id="SSF55486">
    <property type="entry name" value="Metalloproteases ('zincins'), catalytic domain"/>
    <property type="match status" value="1"/>
</dbReference>
<dbReference type="EMBL" id="AP028056">
    <property type="protein sequence ID" value="BEH00887.1"/>
    <property type="molecule type" value="Genomic_DNA"/>
</dbReference>
<keyword evidence="3" id="KW-1185">Reference proteome</keyword>
<proteinExistence type="predicted"/>
<evidence type="ECO:0000313" key="2">
    <source>
        <dbReference type="EMBL" id="BEH00887.1"/>
    </source>
</evidence>
<feature type="domain" description="Zinc-ribbon" evidence="1">
    <location>
        <begin position="12"/>
        <end position="91"/>
    </location>
</feature>
<dbReference type="PIRSF" id="PIRSF012641">
    <property type="entry name" value="UCP012641"/>
    <property type="match status" value="1"/>
</dbReference>
<dbReference type="InterPro" id="IPR011201">
    <property type="entry name" value="Zinc-ribbon_6_bact"/>
</dbReference>
<dbReference type="KEGG" id="broo:brsh051_01680"/>
<gene>
    <name evidence="2" type="ORF">brsh051_01680</name>
</gene>
<accession>A0AAN0K5S2</accession>
<dbReference type="AlphaFoldDB" id="A0AAN0K5S2"/>
<dbReference type="GO" id="GO:0008237">
    <property type="term" value="F:metallopeptidase activity"/>
    <property type="evidence" value="ECO:0007669"/>
    <property type="project" value="InterPro"/>
</dbReference>
<protein>
    <submittedName>
        <fullName evidence="2">Zinc-binding metallopeptidase</fullName>
    </submittedName>
</protein>
<dbReference type="Proteomes" id="UP001431656">
    <property type="component" value="Chromosome"/>
</dbReference>